<proteinExistence type="predicted"/>
<evidence type="ECO:0000256" key="2">
    <source>
        <dbReference type="ARBA" id="ARBA00023242"/>
    </source>
</evidence>
<dbReference type="InterPro" id="IPR023780">
    <property type="entry name" value="Chromo_domain"/>
</dbReference>
<feature type="coiled-coil region" evidence="3">
    <location>
        <begin position="128"/>
        <end position="187"/>
    </location>
</feature>
<sequence length="396" mass="45319">MDSVQDTSSDQWDKLPQYAQQDEDVSNIGIWSFFDSPLKTRSSPPTSNKKRKNVTNAPNVEEMADYMPTTSNSNQIGVDNTWDDFTLNNQSIDTACEASVSPPREPSVEEYASLNEQNQSNNDSLIDNGTLRKQMQELERRLSREKTENIRLNNLLGEYSNASESYMKKSEALSKEYKKTFDKLKLEFRLQKDTIPKHEDWGRVGNCNRSVTNGKKAAKARMGREPTPEFIDGKKTYEVEAVVDKRIVDGDVQYKIKWKGYKRNTWQPEEDLMCDDCINEFERTLAQRQDRSLQPNNSSKAECKQLRSGRAVPFNTNVSMKYKSVSRRLNSSFKAPTVKSACASKSESFAAEQSNDVTSKNIKIERGIAVNVVNRRRSVKREVNACRDFKFTSEKL</sequence>
<dbReference type="AlphaFoldDB" id="A0AAD4MUK4"/>
<dbReference type="Proteomes" id="UP001201812">
    <property type="component" value="Unassembled WGS sequence"/>
</dbReference>
<accession>A0AAD4MUK4</accession>
<reference evidence="6" key="1">
    <citation type="submission" date="2022-01" db="EMBL/GenBank/DDBJ databases">
        <title>Genome Sequence Resource for Two Populations of Ditylenchus destructor, the Migratory Endoparasitic Phytonematode.</title>
        <authorList>
            <person name="Zhang H."/>
            <person name="Lin R."/>
            <person name="Xie B."/>
        </authorList>
    </citation>
    <scope>NUCLEOTIDE SEQUENCE</scope>
    <source>
        <strain evidence="6">BazhouSP</strain>
    </source>
</reference>
<feature type="compositionally biased region" description="Polar residues" evidence="4">
    <location>
        <begin position="1"/>
        <end position="10"/>
    </location>
</feature>
<dbReference type="EMBL" id="JAKKPZ010000045">
    <property type="protein sequence ID" value="KAI1706798.1"/>
    <property type="molecule type" value="Genomic_DNA"/>
</dbReference>
<keyword evidence="7" id="KW-1185">Reference proteome</keyword>
<evidence type="ECO:0000313" key="6">
    <source>
        <dbReference type="EMBL" id="KAI1706798.1"/>
    </source>
</evidence>
<evidence type="ECO:0000256" key="1">
    <source>
        <dbReference type="ARBA" id="ARBA00004123"/>
    </source>
</evidence>
<comment type="subcellular location">
    <subcellularLocation>
        <location evidence="1">Nucleus</location>
    </subcellularLocation>
</comment>
<feature type="region of interest" description="Disordered" evidence="4">
    <location>
        <begin position="34"/>
        <end position="60"/>
    </location>
</feature>
<keyword evidence="2" id="KW-0539">Nucleus</keyword>
<dbReference type="InterPro" id="IPR051219">
    <property type="entry name" value="Heterochromatin_chromo-domain"/>
</dbReference>
<evidence type="ECO:0000313" key="7">
    <source>
        <dbReference type="Proteomes" id="UP001201812"/>
    </source>
</evidence>
<keyword evidence="3" id="KW-0175">Coiled coil</keyword>
<dbReference type="SMART" id="SM00298">
    <property type="entry name" value="CHROMO"/>
    <property type="match status" value="1"/>
</dbReference>
<dbReference type="CDD" id="cd00024">
    <property type="entry name" value="CD_CSD"/>
    <property type="match status" value="1"/>
</dbReference>
<gene>
    <name evidence="6" type="ORF">DdX_12790</name>
</gene>
<evidence type="ECO:0000256" key="4">
    <source>
        <dbReference type="SAM" id="MobiDB-lite"/>
    </source>
</evidence>
<dbReference type="InterPro" id="IPR016197">
    <property type="entry name" value="Chromo-like_dom_sf"/>
</dbReference>
<dbReference type="PROSITE" id="PS50013">
    <property type="entry name" value="CHROMO_2"/>
    <property type="match status" value="1"/>
</dbReference>
<dbReference type="InterPro" id="IPR000953">
    <property type="entry name" value="Chromo/chromo_shadow_dom"/>
</dbReference>
<evidence type="ECO:0000259" key="5">
    <source>
        <dbReference type="PROSITE" id="PS50013"/>
    </source>
</evidence>
<organism evidence="6 7">
    <name type="scientific">Ditylenchus destructor</name>
    <dbReference type="NCBI Taxonomy" id="166010"/>
    <lineage>
        <taxon>Eukaryota</taxon>
        <taxon>Metazoa</taxon>
        <taxon>Ecdysozoa</taxon>
        <taxon>Nematoda</taxon>
        <taxon>Chromadorea</taxon>
        <taxon>Rhabditida</taxon>
        <taxon>Tylenchina</taxon>
        <taxon>Tylenchomorpha</taxon>
        <taxon>Sphaerularioidea</taxon>
        <taxon>Anguinidae</taxon>
        <taxon>Anguininae</taxon>
        <taxon>Ditylenchus</taxon>
    </lineage>
</organism>
<dbReference type="SUPFAM" id="SSF54160">
    <property type="entry name" value="Chromo domain-like"/>
    <property type="match status" value="1"/>
</dbReference>
<name>A0AAD4MUK4_9BILA</name>
<dbReference type="PANTHER" id="PTHR22812">
    <property type="entry name" value="CHROMOBOX PROTEIN"/>
    <property type="match status" value="1"/>
</dbReference>
<comment type="caution">
    <text evidence="6">The sequence shown here is derived from an EMBL/GenBank/DDBJ whole genome shotgun (WGS) entry which is preliminary data.</text>
</comment>
<protein>
    <submittedName>
        <fullName evidence="6">Chromo (CHRromatin organization MOdifier) domain-containing protein</fullName>
    </submittedName>
</protein>
<evidence type="ECO:0000256" key="3">
    <source>
        <dbReference type="SAM" id="Coils"/>
    </source>
</evidence>
<dbReference type="GO" id="GO:0005634">
    <property type="term" value="C:nucleus"/>
    <property type="evidence" value="ECO:0007669"/>
    <property type="project" value="UniProtKB-SubCell"/>
</dbReference>
<dbReference type="Pfam" id="PF00385">
    <property type="entry name" value="Chromo"/>
    <property type="match status" value="1"/>
</dbReference>
<dbReference type="Gene3D" id="2.40.50.40">
    <property type="match status" value="1"/>
</dbReference>
<feature type="domain" description="Chromo" evidence="5">
    <location>
        <begin position="237"/>
        <end position="293"/>
    </location>
</feature>
<feature type="region of interest" description="Disordered" evidence="4">
    <location>
        <begin position="1"/>
        <end position="21"/>
    </location>
</feature>